<sequence length="95" mass="10497">MHRDPAASSQARSAMQPGAQLIQPPHDIAHTPSPLTDLVVASFPNHEAGRALRPPTIRSDELGSLTTSLLSTPAILARVWVHHVHRNKPQRYLFR</sequence>
<protein>
    <submittedName>
        <fullName evidence="2">Uncharacterized protein</fullName>
    </submittedName>
</protein>
<name>A0A0H2RR11_9AGAM</name>
<proteinExistence type="predicted"/>
<evidence type="ECO:0000313" key="2">
    <source>
        <dbReference type="EMBL" id="KLO14329.1"/>
    </source>
</evidence>
<reference evidence="2 3" key="1">
    <citation type="submission" date="2015-04" db="EMBL/GenBank/DDBJ databases">
        <title>Complete genome sequence of Schizopora paradoxa KUC8140, a cosmopolitan wood degrader in East Asia.</title>
        <authorList>
            <consortium name="DOE Joint Genome Institute"/>
            <person name="Min B."/>
            <person name="Park H."/>
            <person name="Jang Y."/>
            <person name="Kim J.-J."/>
            <person name="Kim K.H."/>
            <person name="Pangilinan J."/>
            <person name="Lipzen A."/>
            <person name="Riley R."/>
            <person name="Grigoriev I.V."/>
            <person name="Spatafora J.W."/>
            <person name="Choi I.-G."/>
        </authorList>
    </citation>
    <scope>NUCLEOTIDE SEQUENCE [LARGE SCALE GENOMIC DNA]</scope>
    <source>
        <strain evidence="2 3">KUC8140</strain>
    </source>
</reference>
<accession>A0A0H2RR11</accession>
<feature type="region of interest" description="Disordered" evidence="1">
    <location>
        <begin position="1"/>
        <end position="33"/>
    </location>
</feature>
<dbReference type="Proteomes" id="UP000053477">
    <property type="component" value="Unassembled WGS sequence"/>
</dbReference>
<dbReference type="InParanoid" id="A0A0H2RR11"/>
<gene>
    <name evidence="2" type="ORF">SCHPADRAFT_903389</name>
</gene>
<dbReference type="AlphaFoldDB" id="A0A0H2RR11"/>
<organism evidence="2 3">
    <name type="scientific">Schizopora paradoxa</name>
    <dbReference type="NCBI Taxonomy" id="27342"/>
    <lineage>
        <taxon>Eukaryota</taxon>
        <taxon>Fungi</taxon>
        <taxon>Dikarya</taxon>
        <taxon>Basidiomycota</taxon>
        <taxon>Agaricomycotina</taxon>
        <taxon>Agaricomycetes</taxon>
        <taxon>Hymenochaetales</taxon>
        <taxon>Schizoporaceae</taxon>
        <taxon>Schizopora</taxon>
    </lineage>
</organism>
<evidence type="ECO:0000256" key="1">
    <source>
        <dbReference type="SAM" id="MobiDB-lite"/>
    </source>
</evidence>
<keyword evidence="3" id="KW-1185">Reference proteome</keyword>
<dbReference type="EMBL" id="KQ085945">
    <property type="protein sequence ID" value="KLO14329.1"/>
    <property type="molecule type" value="Genomic_DNA"/>
</dbReference>
<evidence type="ECO:0000313" key="3">
    <source>
        <dbReference type="Proteomes" id="UP000053477"/>
    </source>
</evidence>